<dbReference type="EMBL" id="JAALFE010000004">
    <property type="protein sequence ID" value="NGQ90435.1"/>
    <property type="molecule type" value="Genomic_DNA"/>
</dbReference>
<dbReference type="Pfam" id="PF14339">
    <property type="entry name" value="DUF4394"/>
    <property type="match status" value="1"/>
</dbReference>
<dbReference type="InterPro" id="IPR025507">
    <property type="entry name" value="DUF4394"/>
</dbReference>
<evidence type="ECO:0000256" key="1">
    <source>
        <dbReference type="SAM" id="SignalP"/>
    </source>
</evidence>
<dbReference type="AlphaFoldDB" id="A0A6M1U2U1"/>
<feature type="chain" id="PRO_5026834481" evidence="1">
    <location>
        <begin position="21"/>
        <end position="259"/>
    </location>
</feature>
<reference evidence="3 4" key="1">
    <citation type="submission" date="2020-02" db="EMBL/GenBank/DDBJ databases">
        <title>Rhodobacter translucens sp. nov., a novel bacterium isolated from activated sludge.</title>
        <authorList>
            <person name="Liu J."/>
        </authorList>
    </citation>
    <scope>NUCLEOTIDE SEQUENCE [LARGE SCALE GENOMIC DNA]</scope>
    <source>
        <strain evidence="3 4">HX-7-19</strain>
    </source>
</reference>
<dbReference type="SUPFAM" id="SSF50969">
    <property type="entry name" value="YVTN repeat-like/Quinoprotein amine dehydrogenase"/>
    <property type="match status" value="1"/>
</dbReference>
<accession>A0A6M1U2U1</accession>
<proteinExistence type="predicted"/>
<feature type="domain" description="DUF4394" evidence="2">
    <location>
        <begin position="32"/>
        <end position="253"/>
    </location>
</feature>
<keyword evidence="4" id="KW-1185">Reference proteome</keyword>
<feature type="signal peptide" evidence="1">
    <location>
        <begin position="1"/>
        <end position="20"/>
    </location>
</feature>
<gene>
    <name evidence="3" type="ORF">G5V65_05965</name>
</gene>
<sequence length="259" mass="26377">MKTLTTTLILAAAATGAAHAETALGLSGDRTLLMIDTATAAVTGSVEAQGVTRLLGIDYRPGTGKIIGVTDAQTIVEIDPMTGATMEMAKMNTMLPVADGAAVIVDVNPAADKLRFMSGTTNHRVDMATGEVTVDGALNFDPADANASVLPMVVAVAYTNSYGKPEKTAMFDIDAGLNALLQQTAPNDGTLATIGSLGVTLDGPVAMDIATTADGTNTAWIAAMGGLHKLDLATGMVSGTMPITGTDQPIRDLTILPAM</sequence>
<evidence type="ECO:0000313" key="3">
    <source>
        <dbReference type="EMBL" id="NGQ90435.1"/>
    </source>
</evidence>
<name>A0A6M1U2U1_9RHOB</name>
<dbReference type="RefSeq" id="WP_165047873.1">
    <property type="nucleotide sequence ID" value="NZ_JAALFE010000004.1"/>
</dbReference>
<protein>
    <submittedName>
        <fullName evidence="3">DUF4394 domain-containing protein</fullName>
    </submittedName>
</protein>
<evidence type="ECO:0000259" key="2">
    <source>
        <dbReference type="Pfam" id="PF14339"/>
    </source>
</evidence>
<evidence type="ECO:0000313" key="4">
    <source>
        <dbReference type="Proteomes" id="UP000474758"/>
    </source>
</evidence>
<dbReference type="InterPro" id="IPR011044">
    <property type="entry name" value="Quino_amine_DH_bsu"/>
</dbReference>
<organism evidence="3 4">
    <name type="scientific">Paragemmobacter kunshanensis</name>
    <dbReference type="NCBI Taxonomy" id="2583234"/>
    <lineage>
        <taxon>Bacteria</taxon>
        <taxon>Pseudomonadati</taxon>
        <taxon>Pseudomonadota</taxon>
        <taxon>Alphaproteobacteria</taxon>
        <taxon>Rhodobacterales</taxon>
        <taxon>Paracoccaceae</taxon>
        <taxon>Paragemmobacter</taxon>
    </lineage>
</organism>
<keyword evidence="1" id="KW-0732">Signal</keyword>
<comment type="caution">
    <text evidence="3">The sequence shown here is derived from an EMBL/GenBank/DDBJ whole genome shotgun (WGS) entry which is preliminary data.</text>
</comment>
<dbReference type="Proteomes" id="UP000474758">
    <property type="component" value="Unassembled WGS sequence"/>
</dbReference>